<protein>
    <submittedName>
        <fullName evidence="1">Uncharacterized protein</fullName>
    </submittedName>
</protein>
<accession>A0ABC9VEE3</accession>
<evidence type="ECO:0000313" key="2">
    <source>
        <dbReference type="Proteomes" id="UP000023566"/>
    </source>
</evidence>
<gene>
    <name evidence="1" type="ORF">H839_08978</name>
</gene>
<evidence type="ECO:0000313" key="1">
    <source>
        <dbReference type="EMBL" id="EZP76716.1"/>
    </source>
</evidence>
<organism evidence="1 2">
    <name type="scientific">Parageobacillus genomosp. 1</name>
    <dbReference type="NCBI Taxonomy" id="1295642"/>
    <lineage>
        <taxon>Bacteria</taxon>
        <taxon>Bacillati</taxon>
        <taxon>Bacillota</taxon>
        <taxon>Bacilli</taxon>
        <taxon>Bacillales</taxon>
        <taxon>Anoxybacillaceae</taxon>
        <taxon>Parageobacillus</taxon>
    </lineage>
</organism>
<keyword evidence="2" id="KW-1185">Reference proteome</keyword>
<reference evidence="1 2" key="1">
    <citation type="journal article" date="2014" name="Appl. Microbiol. Biotechnol.">
        <title>Transformable facultative thermophile Geobacillus stearothermophilus NUB3621 as a host strain for metabolic engineering.</title>
        <authorList>
            <person name="Blanchard K."/>
            <person name="Robic S."/>
            <person name="Matsumura I."/>
        </authorList>
    </citation>
    <scope>NUCLEOTIDE SEQUENCE [LARGE SCALE GENOMIC DNA]</scope>
    <source>
        <strain evidence="1 2">NUB3621</strain>
    </source>
</reference>
<dbReference type="AlphaFoldDB" id="A0ABC9VEE3"/>
<comment type="caution">
    <text evidence="1">The sequence shown here is derived from an EMBL/GenBank/DDBJ whole genome shotgun (WGS) entry which is preliminary data.</text>
</comment>
<dbReference type="Proteomes" id="UP000023566">
    <property type="component" value="Chromosome"/>
</dbReference>
<proteinExistence type="predicted"/>
<sequence>MAKKGQTFNTCSKRAETEKMRTPLFRSYQDKILLLVRHLHVGYLFLQCFQNAQRFSLGGSKLRYPGPTMAYVNALLMNLSHLHSV</sequence>
<name>A0ABC9VEE3_9BACL</name>
<dbReference type="EMBL" id="AOTZ01000005">
    <property type="protein sequence ID" value="EZP76716.1"/>
    <property type="molecule type" value="Genomic_DNA"/>
</dbReference>